<dbReference type="InterPro" id="IPR007071">
    <property type="entry name" value="AKAP95"/>
</dbReference>
<sequence>MADPKQQQQEEQTKPAQKLMKNVWLGVAPDYQMKRVGVARECSLQHRYSFPIHSVQQHLKSKEHTNNKKNYHNLTLLNNPTLKAESDMFLKGENPFGNPQGNQLQL</sequence>
<dbReference type="AlphaFoldDB" id="A0A401P2M3"/>
<evidence type="ECO:0000313" key="1">
    <source>
        <dbReference type="EMBL" id="GCB67384.1"/>
    </source>
</evidence>
<dbReference type="EMBL" id="BFAA01004373">
    <property type="protein sequence ID" value="GCB67384.1"/>
    <property type="molecule type" value="Genomic_DNA"/>
</dbReference>
<evidence type="ECO:0000313" key="2">
    <source>
        <dbReference type="Proteomes" id="UP000288216"/>
    </source>
</evidence>
<name>A0A401P2M3_SCYTO</name>
<dbReference type="Pfam" id="PF04988">
    <property type="entry name" value="AKAP95"/>
    <property type="match status" value="1"/>
</dbReference>
<keyword evidence="2" id="KW-1185">Reference proteome</keyword>
<proteinExistence type="predicted"/>
<dbReference type="GO" id="GO:0005634">
    <property type="term" value="C:nucleus"/>
    <property type="evidence" value="ECO:0007669"/>
    <property type="project" value="InterPro"/>
</dbReference>
<comment type="caution">
    <text evidence="1">The sequence shown here is derived from an EMBL/GenBank/DDBJ whole genome shotgun (WGS) entry which is preliminary data.</text>
</comment>
<gene>
    <name evidence="1" type="ORF">scyTo_0010239</name>
</gene>
<dbReference type="Proteomes" id="UP000288216">
    <property type="component" value="Unassembled WGS sequence"/>
</dbReference>
<accession>A0A401P2M3</accession>
<organism evidence="1 2">
    <name type="scientific">Scyliorhinus torazame</name>
    <name type="common">Cloudy catshark</name>
    <name type="synonym">Catulus torazame</name>
    <dbReference type="NCBI Taxonomy" id="75743"/>
    <lineage>
        <taxon>Eukaryota</taxon>
        <taxon>Metazoa</taxon>
        <taxon>Chordata</taxon>
        <taxon>Craniata</taxon>
        <taxon>Vertebrata</taxon>
        <taxon>Chondrichthyes</taxon>
        <taxon>Elasmobranchii</taxon>
        <taxon>Galeomorphii</taxon>
        <taxon>Galeoidea</taxon>
        <taxon>Carcharhiniformes</taxon>
        <taxon>Scyliorhinidae</taxon>
        <taxon>Scyliorhinus</taxon>
    </lineage>
</organism>
<reference evidence="1 2" key="1">
    <citation type="journal article" date="2018" name="Nat. Ecol. Evol.">
        <title>Shark genomes provide insights into elasmobranch evolution and the origin of vertebrates.</title>
        <authorList>
            <person name="Hara Y"/>
            <person name="Yamaguchi K"/>
            <person name="Onimaru K"/>
            <person name="Kadota M"/>
            <person name="Koyanagi M"/>
            <person name="Keeley SD"/>
            <person name="Tatsumi K"/>
            <person name="Tanaka K"/>
            <person name="Motone F"/>
            <person name="Kageyama Y"/>
            <person name="Nozu R"/>
            <person name="Adachi N"/>
            <person name="Nishimura O"/>
            <person name="Nakagawa R"/>
            <person name="Tanegashima C"/>
            <person name="Kiyatake I"/>
            <person name="Matsumoto R"/>
            <person name="Murakumo K"/>
            <person name="Nishida K"/>
            <person name="Terakita A"/>
            <person name="Kuratani S"/>
            <person name="Sato K"/>
            <person name="Hyodo S Kuraku.S."/>
        </authorList>
    </citation>
    <scope>NUCLEOTIDE SEQUENCE [LARGE SCALE GENOMIC DNA]</scope>
</reference>
<protein>
    <submittedName>
        <fullName evidence="1">Uncharacterized protein</fullName>
    </submittedName>
</protein>
<dbReference type="GO" id="GO:0003677">
    <property type="term" value="F:DNA binding"/>
    <property type="evidence" value="ECO:0007669"/>
    <property type="project" value="InterPro"/>
</dbReference>